<gene>
    <name evidence="1" type="ORF">F994_02759</name>
</gene>
<dbReference type="EMBL" id="APOH01000021">
    <property type="protein sequence ID" value="ENU18632.1"/>
    <property type="molecule type" value="Genomic_DNA"/>
</dbReference>
<dbReference type="HOGENOM" id="CLU_1458287_0_0_6"/>
<evidence type="ECO:0000313" key="1">
    <source>
        <dbReference type="EMBL" id="ENU18632.1"/>
    </source>
</evidence>
<dbReference type="RefSeq" id="WP_004649360.1">
    <property type="nucleotide sequence ID" value="NZ_KB849166.1"/>
</dbReference>
<proteinExistence type="predicted"/>
<accession>N8Q9Q3</accession>
<evidence type="ECO:0000313" key="2">
    <source>
        <dbReference type="Proteomes" id="UP000013086"/>
    </source>
</evidence>
<organism evidence="1 2">
    <name type="scientific">Acinetobacter bohemicus ANC 3994</name>
    <dbReference type="NCBI Taxonomy" id="1217715"/>
    <lineage>
        <taxon>Bacteria</taxon>
        <taxon>Pseudomonadati</taxon>
        <taxon>Pseudomonadota</taxon>
        <taxon>Gammaproteobacteria</taxon>
        <taxon>Moraxellales</taxon>
        <taxon>Moraxellaceae</taxon>
        <taxon>Acinetobacter</taxon>
    </lineage>
</organism>
<dbReference type="PATRIC" id="fig|1217715.3.peg.2697"/>
<dbReference type="AlphaFoldDB" id="N8Q9Q3"/>
<name>N8Q9Q3_9GAMM</name>
<protein>
    <submittedName>
        <fullName evidence="1">Uncharacterized protein</fullName>
    </submittedName>
</protein>
<reference evidence="1 2" key="1">
    <citation type="submission" date="2013-02" db="EMBL/GenBank/DDBJ databases">
        <title>The Genome Sequence of Acinetobacter sp. ANC 3994.</title>
        <authorList>
            <consortium name="The Broad Institute Genome Sequencing Platform"/>
            <consortium name="The Broad Institute Genome Sequencing Center for Infectious Disease"/>
            <person name="Cerqueira G."/>
            <person name="Feldgarden M."/>
            <person name="Courvalin P."/>
            <person name="Perichon B."/>
            <person name="Grillot-Courvalin C."/>
            <person name="Clermont D."/>
            <person name="Rocha E."/>
            <person name="Yoon E.-J."/>
            <person name="Nemec A."/>
            <person name="Walker B."/>
            <person name="Young S.K."/>
            <person name="Zeng Q."/>
            <person name="Gargeya S."/>
            <person name="Fitzgerald M."/>
            <person name="Haas B."/>
            <person name="Abouelleil A."/>
            <person name="Alvarado L."/>
            <person name="Arachchi H.M."/>
            <person name="Berlin A.M."/>
            <person name="Chapman S.B."/>
            <person name="Dewar J."/>
            <person name="Goldberg J."/>
            <person name="Griggs A."/>
            <person name="Gujja S."/>
            <person name="Hansen M."/>
            <person name="Howarth C."/>
            <person name="Imamovic A."/>
            <person name="Larimer J."/>
            <person name="McCowan C."/>
            <person name="Murphy C."/>
            <person name="Neiman D."/>
            <person name="Pearson M."/>
            <person name="Priest M."/>
            <person name="Roberts A."/>
            <person name="Saif S."/>
            <person name="Shea T."/>
            <person name="Sisk P."/>
            <person name="Sykes S."/>
            <person name="Wortman J."/>
            <person name="Nusbaum C."/>
            <person name="Birren B."/>
        </authorList>
    </citation>
    <scope>NUCLEOTIDE SEQUENCE [LARGE SCALE GENOMIC DNA]</scope>
    <source>
        <strain evidence="1 2">ANC 3994</strain>
    </source>
</reference>
<sequence length="185" mass="21941">MITGIISSLSSCDEDSHKYFSTIDYYEINFKYEPVDYYISHYISSYISLDMKRGAIYLGEEEFYLIPRDILNTEFEKKYGSYFSGYKVFLINPNFTLMDKILKFNKLNKINHMKRKYGKEVSKNCDFGINELIENSDFVFIFSELSQNMDSEVLIFFNSKSINSLNFVKDYFESKDIFIIDKTDK</sequence>
<comment type="caution">
    <text evidence="1">The sequence shown here is derived from an EMBL/GenBank/DDBJ whole genome shotgun (WGS) entry which is preliminary data.</text>
</comment>
<dbReference type="Proteomes" id="UP000013086">
    <property type="component" value="Unassembled WGS sequence"/>
</dbReference>